<dbReference type="Proteomes" id="UP000646738">
    <property type="component" value="Unassembled WGS sequence"/>
</dbReference>
<reference evidence="3" key="1">
    <citation type="submission" date="2023-07" db="EMBL/GenBank/DDBJ databases">
        <title>Whole genome shotgun sequence of Streptomyces achromogenes subsp. rubradiris NBRC 14000.</title>
        <authorList>
            <person name="Komaki H."/>
            <person name="Tamura T."/>
        </authorList>
    </citation>
    <scope>NUCLEOTIDE SEQUENCE [LARGE SCALE GENOMIC DNA]</scope>
    <source>
        <strain evidence="3">NBRC 14000</strain>
    </source>
</reference>
<evidence type="ECO:0000313" key="2">
    <source>
        <dbReference type="EMBL" id="GHI58282.1"/>
    </source>
</evidence>
<sequence>MRAGSGLLPACHWIRARTKRSMAKGVLSSGHTGAGSGGVNPRGRLDMRGHGAGTGCRAA</sequence>
<feature type="compositionally biased region" description="Gly residues" evidence="1">
    <location>
        <begin position="50"/>
        <end position="59"/>
    </location>
</feature>
<accession>A0ABQ3RR04</accession>
<organism evidence="2 3">
    <name type="scientific">Streptomyces rubradiris</name>
    <name type="common">Streptomyces achromogenes subsp. rubradiris</name>
    <dbReference type="NCBI Taxonomy" id="285531"/>
    <lineage>
        <taxon>Bacteria</taxon>
        <taxon>Bacillati</taxon>
        <taxon>Actinomycetota</taxon>
        <taxon>Actinomycetes</taxon>
        <taxon>Kitasatosporales</taxon>
        <taxon>Streptomycetaceae</taxon>
        <taxon>Streptomyces</taxon>
    </lineage>
</organism>
<gene>
    <name evidence="2" type="ORF">Srubr_81280</name>
</gene>
<name>A0ABQ3RR04_STRRR</name>
<proteinExistence type="predicted"/>
<comment type="caution">
    <text evidence="2">The sequence shown here is derived from an EMBL/GenBank/DDBJ whole genome shotgun (WGS) entry which is preliminary data.</text>
</comment>
<protein>
    <submittedName>
        <fullName evidence="2">Uncharacterized protein</fullName>
    </submittedName>
</protein>
<keyword evidence="3" id="KW-1185">Reference proteome</keyword>
<evidence type="ECO:0000256" key="1">
    <source>
        <dbReference type="SAM" id="MobiDB-lite"/>
    </source>
</evidence>
<evidence type="ECO:0000313" key="3">
    <source>
        <dbReference type="Proteomes" id="UP000646738"/>
    </source>
</evidence>
<feature type="region of interest" description="Disordered" evidence="1">
    <location>
        <begin position="22"/>
        <end position="59"/>
    </location>
</feature>
<dbReference type="EMBL" id="BNEA01000018">
    <property type="protein sequence ID" value="GHI58282.1"/>
    <property type="molecule type" value="Genomic_DNA"/>
</dbReference>